<dbReference type="AlphaFoldDB" id="A0AAD7CAN0"/>
<protein>
    <submittedName>
        <fullName evidence="2">Uncharacterized protein</fullName>
    </submittedName>
</protein>
<organism evidence="2 3">
    <name type="scientific">Roridomyces roridus</name>
    <dbReference type="NCBI Taxonomy" id="1738132"/>
    <lineage>
        <taxon>Eukaryota</taxon>
        <taxon>Fungi</taxon>
        <taxon>Dikarya</taxon>
        <taxon>Basidiomycota</taxon>
        <taxon>Agaricomycotina</taxon>
        <taxon>Agaricomycetes</taxon>
        <taxon>Agaricomycetidae</taxon>
        <taxon>Agaricales</taxon>
        <taxon>Marasmiineae</taxon>
        <taxon>Mycenaceae</taxon>
        <taxon>Roridomyces</taxon>
    </lineage>
</organism>
<gene>
    <name evidence="2" type="ORF">FB45DRAFT_1020793</name>
</gene>
<reference evidence="2" key="1">
    <citation type="submission" date="2023-03" db="EMBL/GenBank/DDBJ databases">
        <title>Massive genome expansion in bonnet fungi (Mycena s.s.) driven by repeated elements and novel gene families across ecological guilds.</title>
        <authorList>
            <consortium name="Lawrence Berkeley National Laboratory"/>
            <person name="Harder C.B."/>
            <person name="Miyauchi S."/>
            <person name="Viragh M."/>
            <person name="Kuo A."/>
            <person name="Thoen E."/>
            <person name="Andreopoulos B."/>
            <person name="Lu D."/>
            <person name="Skrede I."/>
            <person name="Drula E."/>
            <person name="Henrissat B."/>
            <person name="Morin E."/>
            <person name="Kohler A."/>
            <person name="Barry K."/>
            <person name="LaButti K."/>
            <person name="Morin E."/>
            <person name="Salamov A."/>
            <person name="Lipzen A."/>
            <person name="Mereny Z."/>
            <person name="Hegedus B."/>
            <person name="Baldrian P."/>
            <person name="Stursova M."/>
            <person name="Weitz H."/>
            <person name="Taylor A."/>
            <person name="Grigoriev I.V."/>
            <person name="Nagy L.G."/>
            <person name="Martin F."/>
            <person name="Kauserud H."/>
        </authorList>
    </citation>
    <scope>NUCLEOTIDE SEQUENCE</scope>
    <source>
        <strain evidence="2">9284</strain>
    </source>
</reference>
<sequence>MPLSPRDVYAPPITSPDSSTRWTRGTQVQVTWSTANAPKSVSNQKGKILLGHFESGSPGEHLDLDHPLAEGFDIMDGHHTVTVPQVSPGSQYIVVLMGDSGNRSPEFTID</sequence>
<accession>A0AAD7CAN0</accession>
<comment type="caution">
    <text evidence="2">The sequence shown here is derived from an EMBL/GenBank/DDBJ whole genome shotgun (WGS) entry which is preliminary data.</text>
</comment>
<evidence type="ECO:0000313" key="3">
    <source>
        <dbReference type="Proteomes" id="UP001221142"/>
    </source>
</evidence>
<name>A0AAD7CAN0_9AGAR</name>
<proteinExistence type="predicted"/>
<dbReference type="EMBL" id="JARKIF010000003">
    <property type="protein sequence ID" value="KAJ7643989.1"/>
    <property type="molecule type" value="Genomic_DNA"/>
</dbReference>
<dbReference type="Proteomes" id="UP001221142">
    <property type="component" value="Unassembled WGS sequence"/>
</dbReference>
<feature type="compositionally biased region" description="Polar residues" evidence="1">
    <location>
        <begin position="15"/>
        <end position="24"/>
    </location>
</feature>
<evidence type="ECO:0000256" key="1">
    <source>
        <dbReference type="SAM" id="MobiDB-lite"/>
    </source>
</evidence>
<feature type="region of interest" description="Disordered" evidence="1">
    <location>
        <begin position="1"/>
        <end position="24"/>
    </location>
</feature>
<evidence type="ECO:0000313" key="2">
    <source>
        <dbReference type="EMBL" id="KAJ7643989.1"/>
    </source>
</evidence>
<keyword evidence="3" id="KW-1185">Reference proteome</keyword>